<proteinExistence type="evidence at transcript level"/>
<feature type="non-terminal residue" evidence="2">
    <location>
        <position position="1"/>
    </location>
</feature>
<dbReference type="EMBL" id="GBBM01005648">
    <property type="protein sequence ID" value="JAC29770.1"/>
    <property type="molecule type" value="mRNA"/>
</dbReference>
<feature type="region of interest" description="Disordered" evidence="1">
    <location>
        <begin position="1"/>
        <end position="21"/>
    </location>
</feature>
<organism evidence="2">
    <name type="scientific">Amblyomma triste</name>
    <name type="common">Neotropical tick</name>
    <dbReference type="NCBI Taxonomy" id="251400"/>
    <lineage>
        <taxon>Eukaryota</taxon>
        <taxon>Metazoa</taxon>
        <taxon>Ecdysozoa</taxon>
        <taxon>Arthropoda</taxon>
        <taxon>Chelicerata</taxon>
        <taxon>Arachnida</taxon>
        <taxon>Acari</taxon>
        <taxon>Parasitiformes</taxon>
        <taxon>Ixodida</taxon>
        <taxon>Ixodoidea</taxon>
        <taxon>Ixodidae</taxon>
        <taxon>Amblyomminae</taxon>
        <taxon>Amblyomma</taxon>
    </lineage>
</organism>
<dbReference type="AlphaFoldDB" id="A0A023GAQ4"/>
<name>A0A023GAQ4_AMBTT</name>
<reference evidence="2" key="1">
    <citation type="submission" date="2014-03" db="EMBL/GenBank/DDBJ databases">
        <title>The sialotranscriptome of Amblyomma triste, Amblyomma parvum and Amblyomma cajennense ticks, uncovered by 454-based RNA-seq.</title>
        <authorList>
            <person name="Garcia G.R."/>
            <person name="Gardinassi L.G."/>
            <person name="Ribeiro J.M."/>
            <person name="Anatriello E."/>
            <person name="Ferreira B.R."/>
            <person name="Moreira H.N."/>
            <person name="Mafra C."/>
            <person name="Olegario M.M."/>
            <person name="Szabo P.J."/>
            <person name="Miranda-Santos I.K."/>
            <person name="Maruyama S.R."/>
        </authorList>
    </citation>
    <scope>NUCLEOTIDE SEQUENCE</scope>
    <source>
        <strain evidence="2">Mato Grasso do Sul</strain>
        <tissue evidence="2">Salivary glands</tissue>
    </source>
</reference>
<evidence type="ECO:0000256" key="1">
    <source>
        <dbReference type="SAM" id="MobiDB-lite"/>
    </source>
</evidence>
<sequence length="199" mass="22526">EERPPPQPRRRTSRYLPPPQNDLINDVPSGIPGEERFRSLLRLCFERALSKACEEVDVPAELHQRLLLRGMSLFDKQEGPDDLTALLKLAAGEMPNDDIRPADIAARYHSKLNSLMKECKRWNELLDMDLFPATSTVELTTEGNDADKVPAATRRRYEALVEEAERSKLVDKGTAHCVRHCTEDPVEAEQDSMSSVFDV</sequence>
<protein>
    <submittedName>
        <fullName evidence="2">Uncharacterized protein</fullName>
    </submittedName>
</protein>
<accession>A0A023GAQ4</accession>
<evidence type="ECO:0000313" key="2">
    <source>
        <dbReference type="EMBL" id="JAC29770.1"/>
    </source>
</evidence>